<dbReference type="AlphaFoldDB" id="A0A8I2YJU6"/>
<keyword evidence="1" id="KW-0175">Coiled coil</keyword>
<feature type="region of interest" description="Disordered" evidence="2">
    <location>
        <begin position="531"/>
        <end position="642"/>
    </location>
</feature>
<reference evidence="3" key="1">
    <citation type="submission" date="2021-03" db="EMBL/GenBank/DDBJ databases">
        <title>Evolutionary innovations through gain and loss of genes in the ectomycorrhizal Boletales.</title>
        <authorList>
            <person name="Wu G."/>
            <person name="Miyauchi S."/>
            <person name="Morin E."/>
            <person name="Yang Z.-L."/>
            <person name="Xu J."/>
            <person name="Martin F.M."/>
        </authorList>
    </citation>
    <scope>NUCLEOTIDE SEQUENCE</scope>
    <source>
        <strain evidence="3">BR01</strain>
    </source>
</reference>
<comment type="caution">
    <text evidence="3">The sequence shown here is derived from an EMBL/GenBank/DDBJ whole genome shotgun (WGS) entry which is preliminary data.</text>
</comment>
<evidence type="ECO:0000313" key="4">
    <source>
        <dbReference type="Proteomes" id="UP000683000"/>
    </source>
</evidence>
<dbReference type="OrthoDB" id="2507336at2759"/>
<keyword evidence="4" id="KW-1185">Reference proteome</keyword>
<gene>
    <name evidence="3" type="ORF">JVT61DRAFT_6840</name>
</gene>
<dbReference type="EMBL" id="JAGFBS010000023">
    <property type="protein sequence ID" value="KAG6373215.1"/>
    <property type="molecule type" value="Genomic_DNA"/>
</dbReference>
<feature type="coiled-coil region" evidence="1">
    <location>
        <begin position="315"/>
        <end position="349"/>
    </location>
</feature>
<feature type="compositionally biased region" description="Pro residues" evidence="2">
    <location>
        <begin position="550"/>
        <end position="560"/>
    </location>
</feature>
<proteinExistence type="predicted"/>
<feature type="compositionally biased region" description="Polar residues" evidence="2">
    <location>
        <begin position="50"/>
        <end position="64"/>
    </location>
</feature>
<evidence type="ECO:0000256" key="2">
    <source>
        <dbReference type="SAM" id="MobiDB-lite"/>
    </source>
</evidence>
<name>A0A8I2YJU6_9AGAM</name>
<sequence length="642" mass="71383">MIPNHTHLDLWSPVSAPLISWSGRLIFTGAVYLRKGHVFESPPQKHPESTPLSSALTVPSTSASRVDKVLPPPPVPLIQSVSSPFGGPNLLSRTSTVSSSSSRTPSTASSVFSLLRAPYGKYRPNIEGPDEQVIPSTIPSGSQSPLPVPDRHTIFVQPSLGHQSRTTSCTKELLHPPLSPGVLPVPSGDTPHVLPAEPSVGGLGHEKEFDDNEDAREPIFRDSEEHRDTEMRHRGDALFHELEEGAANVPPISPLPTRPEGHDQASDIESKSIHMAVQDAPPRHASDTSDTMRREGERMARERESPGAECEGTRLDEERLLDKEREAKIAALENELARTCAELDKERQLRTTEASEARMTAAERDEALRNQQADLANVTRPNQAFHEEKRALKEMHRADNQRRREACDEQIQALIGLVSQFLDGHAATRQREEEQRQANERNAGIEQVIEHLLRQNAEQREHLNALSDSRTRQYETLVALRGIVNNPRPYNVKSYLGEFGEVPATEVRNEIGKLRQELRNIQHELVMMKYGPRGELDPDGKPWMASGASQPPPPDVPPPLGDTTRPAWRSIPQRSSRRSRKRREDYPLDTPPEPISAHSWVTWQPNPALAPTPPSVEPTLLVPDRGSPGLFGPRSPRDSYRG</sequence>
<organism evidence="3 4">
    <name type="scientific">Boletus reticuloceps</name>
    <dbReference type="NCBI Taxonomy" id="495285"/>
    <lineage>
        <taxon>Eukaryota</taxon>
        <taxon>Fungi</taxon>
        <taxon>Dikarya</taxon>
        <taxon>Basidiomycota</taxon>
        <taxon>Agaricomycotina</taxon>
        <taxon>Agaricomycetes</taxon>
        <taxon>Agaricomycetidae</taxon>
        <taxon>Boletales</taxon>
        <taxon>Boletineae</taxon>
        <taxon>Boletaceae</taxon>
        <taxon>Boletoideae</taxon>
        <taxon>Boletus</taxon>
    </lineage>
</organism>
<accession>A0A8I2YJU6</accession>
<evidence type="ECO:0000313" key="3">
    <source>
        <dbReference type="EMBL" id="KAG6373215.1"/>
    </source>
</evidence>
<feature type="compositionally biased region" description="Basic and acidic residues" evidence="2">
    <location>
        <begin position="281"/>
        <end position="312"/>
    </location>
</feature>
<feature type="region of interest" description="Disordered" evidence="2">
    <location>
        <begin position="41"/>
        <end position="71"/>
    </location>
</feature>
<protein>
    <submittedName>
        <fullName evidence="3">Uncharacterized protein</fullName>
    </submittedName>
</protein>
<evidence type="ECO:0000256" key="1">
    <source>
        <dbReference type="SAM" id="Coils"/>
    </source>
</evidence>
<dbReference type="Proteomes" id="UP000683000">
    <property type="component" value="Unassembled WGS sequence"/>
</dbReference>
<feature type="region of interest" description="Disordered" evidence="2">
    <location>
        <begin position="278"/>
        <end position="312"/>
    </location>
</feature>